<accession>A0A948TLQ8</accession>
<reference evidence="1" key="1">
    <citation type="journal article" date="2021" name="PeerJ">
        <title>Extensive microbial diversity within the chicken gut microbiome revealed by metagenomics and culture.</title>
        <authorList>
            <person name="Gilroy R."/>
            <person name="Ravi A."/>
            <person name="Getino M."/>
            <person name="Pursley I."/>
            <person name="Horton D.L."/>
            <person name="Alikhan N.F."/>
            <person name="Baker D."/>
            <person name="Gharbi K."/>
            <person name="Hall N."/>
            <person name="Watson M."/>
            <person name="Adriaenssens E.M."/>
            <person name="Foster-Nyarko E."/>
            <person name="Jarju S."/>
            <person name="Secka A."/>
            <person name="Antonio M."/>
            <person name="Oren A."/>
            <person name="Chaudhuri R.R."/>
            <person name="La Ragione R."/>
            <person name="Hildebrand F."/>
            <person name="Pallen M.J."/>
        </authorList>
    </citation>
    <scope>NUCLEOTIDE SEQUENCE</scope>
    <source>
        <strain evidence="1">8470</strain>
    </source>
</reference>
<comment type="caution">
    <text evidence="1">The sequence shown here is derived from an EMBL/GenBank/DDBJ whole genome shotgun (WGS) entry which is preliminary data.</text>
</comment>
<proteinExistence type="predicted"/>
<dbReference type="EMBL" id="JAHLFJ010000036">
    <property type="protein sequence ID" value="MBU3855619.1"/>
    <property type="molecule type" value="Genomic_DNA"/>
</dbReference>
<organism evidence="1 2">
    <name type="scientific">Candidatus Phocaeicola excrementipullorum</name>
    <dbReference type="NCBI Taxonomy" id="2838731"/>
    <lineage>
        <taxon>Bacteria</taxon>
        <taxon>Pseudomonadati</taxon>
        <taxon>Bacteroidota</taxon>
        <taxon>Bacteroidia</taxon>
        <taxon>Bacteroidales</taxon>
        <taxon>Bacteroidaceae</taxon>
        <taxon>Phocaeicola</taxon>
    </lineage>
</organism>
<evidence type="ECO:0000313" key="2">
    <source>
        <dbReference type="Proteomes" id="UP000784286"/>
    </source>
</evidence>
<gene>
    <name evidence="1" type="ORF">H9928_03500</name>
</gene>
<name>A0A948TLQ8_9BACT</name>
<evidence type="ECO:0000313" key="1">
    <source>
        <dbReference type="EMBL" id="MBU3855619.1"/>
    </source>
</evidence>
<sequence>METKFFRRSFLYAFLAIGATFTGCSDDEFADVDGLEPTLELATDHVRTLGGYEFRLAGTITDKDGIRSIRLSCPELNLDRTIDLFQYYSEVQYEYTLDYAFTVPEDLDGDNFNLKVTVSDVGGRTTEGIILITMDGDYEDPIITNPSGEPIVVVISEGVLSPQSLTISATDNKALDSLSINVEGYGKFMAYPTESDPRAINYSLDLSNLPVENKDYQTTIIAYDTLLRTDTVSCVISVTDSPDYEKMYLADVATEEELTSDVFGVPMLIDHIGAFQYSARYYNRNAGTEISFIPQKDSFGPTRYGLDSADKSKLSKEADAEPIVLEESNVYYQIDFNIATLTYTMKTYSVNEADDPWPSSMVYGEPTLDKWNDGGSTWMDFTFGMTSTNPAEVNPFVQDGNNPHLFTYDSPMFLEAGEEMHFIIHNYHTDQWWNFVRWCSNSTTDLDVFNYYTGSAFRNRGYSGTTTGEDVWSEPVVEETGNYQFYFDSHLGRAKLVRVE</sequence>
<reference evidence="1" key="2">
    <citation type="submission" date="2021-04" db="EMBL/GenBank/DDBJ databases">
        <authorList>
            <person name="Gilroy R."/>
        </authorList>
    </citation>
    <scope>NUCLEOTIDE SEQUENCE</scope>
    <source>
        <strain evidence="1">8470</strain>
    </source>
</reference>
<dbReference type="PROSITE" id="PS51257">
    <property type="entry name" value="PROKAR_LIPOPROTEIN"/>
    <property type="match status" value="1"/>
</dbReference>
<dbReference type="Proteomes" id="UP000784286">
    <property type="component" value="Unassembled WGS sequence"/>
</dbReference>
<protein>
    <submittedName>
        <fullName evidence="1">Uncharacterized protein</fullName>
    </submittedName>
</protein>
<dbReference type="AlphaFoldDB" id="A0A948TLQ8"/>